<dbReference type="RefSeq" id="WP_169193231.1">
    <property type="nucleotide sequence ID" value="NZ_CP046391.1"/>
</dbReference>
<dbReference type="Gene3D" id="3.30.2290.10">
    <property type="entry name" value="PmbA/TldD superfamily"/>
    <property type="match status" value="1"/>
</dbReference>
<comment type="similarity">
    <text evidence="1">Belongs to the peptidase U62 family.</text>
</comment>
<dbReference type="InterPro" id="IPR047657">
    <property type="entry name" value="PmbA"/>
</dbReference>
<protein>
    <submittedName>
        <fullName evidence="5">Metalloprotease PmbA</fullName>
    </submittedName>
</protein>
<dbReference type="InterPro" id="IPR035068">
    <property type="entry name" value="TldD/PmbA_N"/>
</dbReference>
<keyword evidence="5" id="KW-0482">Metalloprotease</keyword>
<dbReference type="PANTHER" id="PTHR43421:SF1">
    <property type="entry name" value="METALLOPROTEASE PMBA"/>
    <property type="match status" value="1"/>
</dbReference>
<keyword evidence="5" id="KW-0645">Protease</keyword>
<evidence type="ECO:0000259" key="4">
    <source>
        <dbReference type="Pfam" id="PF19290"/>
    </source>
</evidence>
<dbReference type="Proteomes" id="UP000500930">
    <property type="component" value="Chromosome"/>
</dbReference>
<dbReference type="PANTHER" id="PTHR43421">
    <property type="entry name" value="METALLOPROTEASE PMBA"/>
    <property type="match status" value="1"/>
</dbReference>
<feature type="domain" description="Metalloprotease TldD/E central" evidence="4">
    <location>
        <begin position="118"/>
        <end position="219"/>
    </location>
</feature>
<evidence type="ECO:0000259" key="2">
    <source>
        <dbReference type="Pfam" id="PF01523"/>
    </source>
</evidence>
<evidence type="ECO:0000313" key="5">
    <source>
        <dbReference type="EMBL" id="QJC27597.1"/>
    </source>
</evidence>
<dbReference type="Pfam" id="PF19289">
    <property type="entry name" value="PmbA_TldD_3rd"/>
    <property type="match status" value="1"/>
</dbReference>
<dbReference type="Pfam" id="PF01523">
    <property type="entry name" value="PmbA_TldD_1st"/>
    <property type="match status" value="1"/>
</dbReference>
<dbReference type="AlphaFoldDB" id="A0A858PYF0"/>
<dbReference type="InterPro" id="IPR002510">
    <property type="entry name" value="Metalloprtase-TldD/E_N"/>
</dbReference>
<evidence type="ECO:0000313" key="6">
    <source>
        <dbReference type="Proteomes" id="UP000500930"/>
    </source>
</evidence>
<proteinExistence type="inferred from homology"/>
<dbReference type="GO" id="GO:0006508">
    <property type="term" value="P:proteolysis"/>
    <property type="evidence" value="ECO:0007669"/>
    <property type="project" value="UniProtKB-KW"/>
</dbReference>
<organism evidence="5 6">
    <name type="scientific">Anaplasma platys</name>
    <dbReference type="NCBI Taxonomy" id="949"/>
    <lineage>
        <taxon>Bacteria</taxon>
        <taxon>Pseudomonadati</taxon>
        <taxon>Pseudomonadota</taxon>
        <taxon>Alphaproteobacteria</taxon>
        <taxon>Rickettsiales</taxon>
        <taxon>Anaplasmataceae</taxon>
        <taxon>Anaplasma</taxon>
    </lineage>
</organism>
<sequence>MDILNAAEDVIKLIKGKGVEGEVVVSKQDSISVSQRLLKPEEMVQDRGVQIGVRVVVGDKKHACISSNDIEGIADLIDTAVSIADLSPEDPYFSLSEEAGSYADSGEELMMCDDTVVDVGKMREILTTIEEEALATDSRVVNTEEVNFAKATTEVALVSTKGFYGSYKRSCFSAYISTVASENNKMEVDYSFSVKSKFSDLEDPKTLGREAANRTLKRLNARDIKTCRMPIVFENRVASSLLSNFAAAINGEAVANKTSFLSAKMGEKIFRDDICIVDDPLVIGGISSRPFDGEGIMSKRKNVVENGILKSWILDMRTAKRLSLNTTGNASRSSNASVSPKVSNFFIEPSGISVSELISDIKYGLYITDLFGFGINLTTGDYSQGAFGFIIDNGSISYPVHGVTVAGNLASMFSSMRAANDLVLLKSVNSPTLRFSEMVVSGTD</sequence>
<dbReference type="GO" id="GO:0005829">
    <property type="term" value="C:cytosol"/>
    <property type="evidence" value="ECO:0007669"/>
    <property type="project" value="TreeGrafter"/>
</dbReference>
<accession>A0A858PYF0</accession>
<dbReference type="InterPro" id="IPR036059">
    <property type="entry name" value="TldD/PmbA_sf"/>
</dbReference>
<dbReference type="Pfam" id="PF19290">
    <property type="entry name" value="PmbA_TldD_2nd"/>
    <property type="match status" value="1"/>
</dbReference>
<dbReference type="EMBL" id="CP046391">
    <property type="protein sequence ID" value="QJC27597.1"/>
    <property type="molecule type" value="Genomic_DNA"/>
</dbReference>
<evidence type="ECO:0000259" key="3">
    <source>
        <dbReference type="Pfam" id="PF19289"/>
    </source>
</evidence>
<feature type="domain" description="Metalloprotease TldD/E C-terminal" evidence="3">
    <location>
        <begin position="226"/>
        <end position="442"/>
    </location>
</feature>
<gene>
    <name evidence="5" type="primary">pmbA</name>
    <name evidence="5" type="ORF">ANPL_02670</name>
</gene>
<dbReference type="InterPro" id="IPR045569">
    <property type="entry name" value="Metalloprtase-TldD/E_C"/>
</dbReference>
<keyword evidence="5" id="KW-0378">Hydrolase</keyword>
<dbReference type="InterPro" id="IPR045570">
    <property type="entry name" value="Metalloprtase-TldD/E_cen_dom"/>
</dbReference>
<dbReference type="KEGG" id="aplt:ANPL_02670"/>
<dbReference type="GO" id="GO:0008237">
    <property type="term" value="F:metallopeptidase activity"/>
    <property type="evidence" value="ECO:0007669"/>
    <property type="project" value="UniProtKB-KW"/>
</dbReference>
<feature type="domain" description="Metalloprotease TldD/E N-terminal" evidence="2">
    <location>
        <begin position="22"/>
        <end position="84"/>
    </location>
</feature>
<keyword evidence="6" id="KW-1185">Reference proteome</keyword>
<reference evidence="5 6" key="1">
    <citation type="journal article" date="2020" name="Pathogens">
        <title>First Whole Genome Sequence of Anaplasma platys, an Obligate Intracellular Rickettsial Pathogen of Dogs.</title>
        <authorList>
            <person name="Llanes A."/>
            <person name="Rajeev S."/>
        </authorList>
    </citation>
    <scope>NUCLEOTIDE SEQUENCE [LARGE SCALE GENOMIC DNA]</scope>
    <source>
        <strain evidence="5 6">S3</strain>
    </source>
</reference>
<dbReference type="SUPFAM" id="SSF111283">
    <property type="entry name" value="Putative modulator of DNA gyrase, PmbA/TldD"/>
    <property type="match status" value="1"/>
</dbReference>
<name>A0A858PYF0_9RICK</name>
<evidence type="ECO:0000256" key="1">
    <source>
        <dbReference type="ARBA" id="ARBA00005836"/>
    </source>
</evidence>